<name>A0A2P9AV35_9HYPH</name>
<organism evidence="2 3">
    <name type="scientific">Mesorhizobium delmotii</name>
    <dbReference type="NCBI Taxonomy" id="1631247"/>
    <lineage>
        <taxon>Bacteria</taxon>
        <taxon>Pseudomonadati</taxon>
        <taxon>Pseudomonadota</taxon>
        <taxon>Alphaproteobacteria</taxon>
        <taxon>Hyphomicrobiales</taxon>
        <taxon>Phyllobacteriaceae</taxon>
        <taxon>Mesorhizobium</taxon>
    </lineage>
</organism>
<sequence>MAARALFSAALRLLRLSGNSAVASEERQRSRSRLAQADAYPCKRNSHVLERFAFWSNQNRALTLYFNAFCRTPNEDVWLQNALAEGVFPPPAIRPPNRRDRRRRRGRS</sequence>
<accession>A0A2P9AV35</accession>
<dbReference type="EMBL" id="FUIG01000070">
    <property type="protein sequence ID" value="SJM35061.1"/>
    <property type="molecule type" value="Genomic_DNA"/>
</dbReference>
<gene>
    <name evidence="2" type="ORF">BQ8482_60072</name>
</gene>
<evidence type="ECO:0000313" key="2">
    <source>
        <dbReference type="EMBL" id="SJM35061.1"/>
    </source>
</evidence>
<dbReference type="Proteomes" id="UP000245698">
    <property type="component" value="Unassembled WGS sequence"/>
</dbReference>
<protein>
    <submittedName>
        <fullName evidence="2">Uncharacterized protein</fullName>
    </submittedName>
</protein>
<keyword evidence="3" id="KW-1185">Reference proteome</keyword>
<proteinExistence type="predicted"/>
<dbReference type="AlphaFoldDB" id="A0A2P9AV35"/>
<feature type="region of interest" description="Disordered" evidence="1">
    <location>
        <begin position="89"/>
        <end position="108"/>
    </location>
</feature>
<reference evidence="3" key="1">
    <citation type="submission" date="2016-12" db="EMBL/GenBank/DDBJ databases">
        <authorList>
            <person name="Brunel B."/>
        </authorList>
    </citation>
    <scope>NUCLEOTIDE SEQUENCE [LARGE SCALE GENOMIC DNA]</scope>
</reference>
<feature type="compositionally biased region" description="Basic residues" evidence="1">
    <location>
        <begin position="99"/>
        <end position="108"/>
    </location>
</feature>
<evidence type="ECO:0000256" key="1">
    <source>
        <dbReference type="SAM" id="MobiDB-lite"/>
    </source>
</evidence>
<evidence type="ECO:0000313" key="3">
    <source>
        <dbReference type="Proteomes" id="UP000245698"/>
    </source>
</evidence>